<evidence type="ECO:0000256" key="1">
    <source>
        <dbReference type="SAM" id="Phobius"/>
    </source>
</evidence>
<dbReference type="Gene3D" id="1.20.120.20">
    <property type="entry name" value="Apolipoprotein"/>
    <property type="match status" value="1"/>
</dbReference>
<sequence length="113" mass="11544">MAGKTGTLVAVLAGAAIGAAVGILFAPDEGAKTRKKIKDTAAGKADELKDKIAELTETVKGKFGGTKHDIEAGLDHLVSNVTDKADDIISTLEKKLEALKGGAQQTAKDTAEA</sequence>
<gene>
    <name evidence="2" type="ORF">Q765_14330</name>
</gene>
<protein>
    <recommendedName>
        <fullName evidence="4">Gas vesicle protein</fullName>
    </recommendedName>
</protein>
<dbReference type="InterPro" id="IPR024623">
    <property type="entry name" value="YtxH"/>
</dbReference>
<evidence type="ECO:0000313" key="3">
    <source>
        <dbReference type="Proteomes" id="UP000030152"/>
    </source>
</evidence>
<accession>A0A0A2MBY4</accession>
<keyword evidence="1" id="KW-1133">Transmembrane helix</keyword>
<keyword evidence="3" id="KW-1185">Reference proteome</keyword>
<dbReference type="OrthoDB" id="598035at2"/>
<proteinExistence type="predicted"/>
<comment type="caution">
    <text evidence="2">The sequence shown here is derived from an EMBL/GenBank/DDBJ whole genome shotgun (WGS) entry which is preliminary data.</text>
</comment>
<dbReference type="eggNOG" id="COG4980">
    <property type="taxonomic scope" value="Bacteria"/>
</dbReference>
<dbReference type="PANTHER" id="PTHR35792">
    <property type="entry name" value="GENERAL STRESS PROTEIN"/>
    <property type="match status" value="1"/>
</dbReference>
<feature type="transmembrane region" description="Helical" evidence="1">
    <location>
        <begin position="6"/>
        <end position="26"/>
    </location>
</feature>
<evidence type="ECO:0000313" key="2">
    <source>
        <dbReference type="EMBL" id="KGO85800.1"/>
    </source>
</evidence>
<dbReference type="AlphaFoldDB" id="A0A0A2MBY4"/>
<dbReference type="EMBL" id="JRLX01000016">
    <property type="protein sequence ID" value="KGO85800.1"/>
    <property type="molecule type" value="Genomic_DNA"/>
</dbReference>
<dbReference type="Pfam" id="PF12732">
    <property type="entry name" value="YtxH"/>
    <property type="match status" value="1"/>
</dbReference>
<keyword evidence="1" id="KW-0472">Membrane</keyword>
<dbReference type="Proteomes" id="UP000030152">
    <property type="component" value="Unassembled WGS sequence"/>
</dbReference>
<reference evidence="2 3" key="1">
    <citation type="submission" date="2013-09" db="EMBL/GenBank/DDBJ databases">
        <authorList>
            <person name="Zeng Z."/>
            <person name="Chen C."/>
        </authorList>
    </citation>
    <scope>NUCLEOTIDE SEQUENCE [LARGE SCALE GENOMIC DNA]</scope>
    <source>
        <strain evidence="2 3">WB 3.3-2</strain>
    </source>
</reference>
<name>A0A0A2MBY4_9FLAO</name>
<dbReference type="RefSeq" id="WP_020214833.1">
    <property type="nucleotide sequence ID" value="NZ_JRLX01000016.1"/>
</dbReference>
<dbReference type="InterPro" id="IPR052928">
    <property type="entry name" value="Desiccation-related_membrane"/>
</dbReference>
<dbReference type="PANTHER" id="PTHR35792:SF2">
    <property type="entry name" value="GENERAL STRESS PROTEIN"/>
    <property type="match status" value="1"/>
</dbReference>
<dbReference type="STRING" id="1121895.GCA_000378485_03658"/>
<keyword evidence="1" id="KW-0812">Transmembrane</keyword>
<evidence type="ECO:0008006" key="4">
    <source>
        <dbReference type="Google" id="ProtNLM"/>
    </source>
</evidence>
<organism evidence="2 3">
    <name type="scientific">Flavobacterium rivuli WB 3.3-2 = DSM 21788</name>
    <dbReference type="NCBI Taxonomy" id="1121895"/>
    <lineage>
        <taxon>Bacteria</taxon>
        <taxon>Pseudomonadati</taxon>
        <taxon>Bacteroidota</taxon>
        <taxon>Flavobacteriia</taxon>
        <taxon>Flavobacteriales</taxon>
        <taxon>Flavobacteriaceae</taxon>
        <taxon>Flavobacterium</taxon>
    </lineage>
</organism>